<keyword evidence="1" id="KW-0472">Membrane</keyword>
<protein>
    <submittedName>
        <fullName evidence="2">Uncharacterized protein</fullName>
    </submittedName>
</protein>
<reference evidence="2 3" key="1">
    <citation type="submission" date="2018-06" db="EMBL/GenBank/DDBJ databases">
        <authorList>
            <consortium name="Pathogen Informatics"/>
            <person name="Doyle S."/>
        </authorList>
    </citation>
    <scope>NUCLEOTIDE SEQUENCE [LARGE SCALE GENOMIC DNA]</scope>
    <source>
        <strain evidence="2 3">NCTC11343</strain>
    </source>
</reference>
<evidence type="ECO:0000313" key="2">
    <source>
        <dbReference type="EMBL" id="SPZ84051.1"/>
    </source>
</evidence>
<keyword evidence="1" id="KW-0812">Transmembrane</keyword>
<dbReference type="Proteomes" id="UP000251241">
    <property type="component" value="Unassembled WGS sequence"/>
</dbReference>
<proteinExistence type="predicted"/>
<dbReference type="EMBL" id="UAUU01000002">
    <property type="protein sequence ID" value="SPZ84051.1"/>
    <property type="molecule type" value="Genomic_DNA"/>
</dbReference>
<dbReference type="RefSeq" id="WP_172462305.1">
    <property type="nucleotide sequence ID" value="NZ_UAUU01000002.1"/>
</dbReference>
<evidence type="ECO:0000256" key="1">
    <source>
        <dbReference type="SAM" id="Phobius"/>
    </source>
</evidence>
<feature type="transmembrane region" description="Helical" evidence="1">
    <location>
        <begin position="6"/>
        <end position="22"/>
    </location>
</feature>
<keyword evidence="1" id="KW-1133">Transmembrane helix</keyword>
<dbReference type="AlphaFoldDB" id="A0A2X2IV69"/>
<organism evidence="2 3">
    <name type="scientific">Sphingobacterium multivorum</name>
    <dbReference type="NCBI Taxonomy" id="28454"/>
    <lineage>
        <taxon>Bacteria</taxon>
        <taxon>Pseudomonadati</taxon>
        <taxon>Bacteroidota</taxon>
        <taxon>Sphingobacteriia</taxon>
        <taxon>Sphingobacteriales</taxon>
        <taxon>Sphingobacteriaceae</taxon>
        <taxon>Sphingobacterium</taxon>
    </lineage>
</organism>
<sequence length="121" mass="13777">MIYLLIVNISLIISFVLYKLIFRKLTFFQWNRIYLIGMVVFSLLAPVGIFIELPKTEMISNHIPQVDLGTYMDVEIGSPIEKKTSFSVGYSCQDLLDRSGNRFFFPGDTDQATCSGIAFFS</sequence>
<gene>
    <name evidence="2" type="ORF">NCTC11343_00581</name>
</gene>
<evidence type="ECO:0000313" key="3">
    <source>
        <dbReference type="Proteomes" id="UP000251241"/>
    </source>
</evidence>
<accession>A0A2X2IV69</accession>
<name>A0A2X2IV69_SPHMU</name>
<feature type="transmembrane region" description="Helical" evidence="1">
    <location>
        <begin position="34"/>
        <end position="51"/>
    </location>
</feature>